<feature type="compositionally biased region" description="Pro residues" evidence="1">
    <location>
        <begin position="35"/>
        <end position="46"/>
    </location>
</feature>
<evidence type="ECO:0000313" key="2">
    <source>
        <dbReference type="EMBL" id="KAF7568087.1"/>
    </source>
</evidence>
<dbReference type="RefSeq" id="XP_065960782.1">
    <property type="nucleotide sequence ID" value="XM_066108790.1"/>
</dbReference>
<accession>A0A5M9L3A5</accession>
<evidence type="ECO:0000256" key="1">
    <source>
        <dbReference type="SAM" id="MobiDB-lite"/>
    </source>
</evidence>
<reference evidence="2" key="1">
    <citation type="journal article" date="2018" name="BMC Genomics">
        <title>Comparative genomics of the wheat fungal pathogen Pyrenophora tritici-repentis reveals chromosomal variations and genome plasticity.</title>
        <authorList>
            <person name="Moolhuijzen P."/>
            <person name="See P.T."/>
            <person name="Hane J.K."/>
            <person name="Shi G."/>
            <person name="Liu Z."/>
            <person name="Oliver R.P."/>
            <person name="Moffat C.S."/>
        </authorList>
    </citation>
    <scope>NUCLEOTIDE SEQUENCE [LARGE SCALE GENOMIC DNA]</scope>
    <source>
        <strain evidence="2">M4</strain>
    </source>
</reference>
<dbReference type="EMBL" id="NQIK02000007">
    <property type="protein sequence ID" value="KAF7568087.1"/>
    <property type="molecule type" value="Genomic_DNA"/>
</dbReference>
<proteinExistence type="predicted"/>
<comment type="caution">
    <text evidence="2">The sequence shown here is derived from an EMBL/GenBank/DDBJ whole genome shotgun (WGS) entry which is preliminary data.</text>
</comment>
<protein>
    <submittedName>
        <fullName evidence="2">Uncharacterized protein</fullName>
    </submittedName>
</protein>
<feature type="region of interest" description="Disordered" evidence="1">
    <location>
        <begin position="16"/>
        <end position="46"/>
    </location>
</feature>
<gene>
    <name evidence="2" type="ORF">PtrM4_127000</name>
</gene>
<name>A0A5M9L3A5_9PLEO</name>
<organism evidence="2 3">
    <name type="scientific">Pyrenophora tritici-repentis</name>
    <dbReference type="NCBI Taxonomy" id="45151"/>
    <lineage>
        <taxon>Eukaryota</taxon>
        <taxon>Fungi</taxon>
        <taxon>Dikarya</taxon>
        <taxon>Ascomycota</taxon>
        <taxon>Pezizomycotina</taxon>
        <taxon>Dothideomycetes</taxon>
        <taxon>Pleosporomycetidae</taxon>
        <taxon>Pleosporales</taxon>
        <taxon>Pleosporineae</taxon>
        <taxon>Pleosporaceae</taxon>
        <taxon>Pyrenophora</taxon>
    </lineage>
</organism>
<dbReference type="KEGG" id="ptrr:90957364"/>
<dbReference type="GeneID" id="90957364"/>
<dbReference type="AlphaFoldDB" id="A0A5M9L3A5"/>
<sequence length="46" mass="4577">MIARIATIVVGIPTISATNSPAKDAPSPTVTPSLPSSPPPIHSKSA</sequence>
<evidence type="ECO:0000313" key="3">
    <source>
        <dbReference type="Proteomes" id="UP000245464"/>
    </source>
</evidence>
<dbReference type="Proteomes" id="UP000245464">
    <property type="component" value="Chromosome 7"/>
</dbReference>